<dbReference type="InterPro" id="IPR044946">
    <property type="entry name" value="Restrct_endonuc_typeI_TRD_sf"/>
</dbReference>
<dbReference type="GO" id="GO:0009307">
    <property type="term" value="P:DNA restriction-modification system"/>
    <property type="evidence" value="ECO:0007669"/>
    <property type="project" value="UniProtKB-KW"/>
</dbReference>
<keyword evidence="7" id="KW-1185">Reference proteome</keyword>
<reference evidence="6 7" key="1">
    <citation type="submission" date="2019-07" db="EMBL/GenBank/DDBJ databases">
        <title>Genome sequencing of KACC 19320.</title>
        <authorList>
            <person name="Heo J."/>
            <person name="Kim S.-J."/>
            <person name="Kim J.-S."/>
            <person name="Hong S.-B."/>
            <person name="Kwon S.-W."/>
        </authorList>
    </citation>
    <scope>NUCLEOTIDE SEQUENCE [LARGE SCALE GENOMIC DNA]</scope>
    <source>
        <strain evidence="6 7">KACC 19320</strain>
    </source>
</reference>
<feature type="domain" description="Type I restriction modification DNA specificity" evidence="5">
    <location>
        <begin position="351"/>
        <end position="511"/>
    </location>
</feature>
<evidence type="ECO:0000313" key="6">
    <source>
        <dbReference type="EMBL" id="QDK69902.1"/>
    </source>
</evidence>
<evidence type="ECO:0000256" key="1">
    <source>
        <dbReference type="ARBA" id="ARBA00010923"/>
    </source>
</evidence>
<dbReference type="GO" id="GO:0003677">
    <property type="term" value="F:DNA binding"/>
    <property type="evidence" value="ECO:0007669"/>
    <property type="project" value="UniProtKB-KW"/>
</dbReference>
<protein>
    <recommendedName>
        <fullName evidence="5">Type I restriction modification DNA specificity domain-containing protein</fullName>
    </recommendedName>
</protein>
<name>A0A514Z5N3_9LACT</name>
<evidence type="ECO:0000256" key="3">
    <source>
        <dbReference type="ARBA" id="ARBA00023125"/>
    </source>
</evidence>
<gene>
    <name evidence="6" type="ORF">FLP15_00370</name>
</gene>
<evidence type="ECO:0000256" key="4">
    <source>
        <dbReference type="ARBA" id="ARBA00038652"/>
    </source>
</evidence>
<feature type="domain" description="Type I restriction modification DNA specificity" evidence="5">
    <location>
        <begin position="85"/>
        <end position="252"/>
    </location>
</feature>
<dbReference type="InterPro" id="IPR000055">
    <property type="entry name" value="Restrct_endonuc_typeI_TRD"/>
</dbReference>
<dbReference type="CDD" id="cd17521">
    <property type="entry name" value="RMtype1_S_Sau13435ORF2165P_TRD2-CR2_like"/>
    <property type="match status" value="1"/>
</dbReference>
<dbReference type="Pfam" id="PF01420">
    <property type="entry name" value="Methylase_S"/>
    <property type="match status" value="2"/>
</dbReference>
<dbReference type="EMBL" id="CP041356">
    <property type="protein sequence ID" value="QDK69902.1"/>
    <property type="molecule type" value="Genomic_DNA"/>
</dbReference>
<keyword evidence="3" id="KW-0238">DNA-binding</keyword>
<dbReference type="RefSeq" id="WP_142765569.1">
    <property type="nucleotide sequence ID" value="NZ_CP041356.1"/>
</dbReference>
<keyword evidence="2" id="KW-0680">Restriction system</keyword>
<evidence type="ECO:0000256" key="2">
    <source>
        <dbReference type="ARBA" id="ARBA00022747"/>
    </source>
</evidence>
<evidence type="ECO:0000313" key="7">
    <source>
        <dbReference type="Proteomes" id="UP000315128"/>
    </source>
</evidence>
<dbReference type="AlphaFoldDB" id="A0A514Z5N3"/>
<sequence>MTPEQLKASILQRAMEGKLVPQDPNDEPASELLKRIKAEKEKLIKAGKIKRDKNETEIFRGADGLHYEKFADGTVKEIEVPFEIPESWEWVRLSTISSKIHYGYTASAKEVGNAKLLRITDIQNNQVNWETVPYCDISLDKLPNMQLVENDILIARTGGTIGKSFLIQNVTEVAVFASYLIRVQMVVGNVSDFVKTFIESPNYWVQLQEMSMGTGQPNVNATNLSTLLIPVAPIAEQERIFSRIDELEHNIQQYSDSYQALEKLNKEFPEKLRKSTLQHAMQGKLVPQDPNDEPVEILLEKIRSEKLRLYETGKLKKKDLQETVIYKAEDNSYYQKIQETIEKIEVPYSIPTNWQWLKMQQLNELIMGQSPKGNAVTEFETSNSIEFHQGKSDFTSDILGRSSKYTTQVTKFVSAPSIVMSVRAPVGDVNLLNHNIVIGRGLAAITPYRPMSRNFEYLYLKTLKLDLERKATGSTFKAITGQILQNTLVLLPPLEEQERIVTQVEKFYSQIAQLPR</sequence>
<dbReference type="PANTHER" id="PTHR43140">
    <property type="entry name" value="TYPE-1 RESTRICTION ENZYME ECOKI SPECIFICITY PROTEIN"/>
    <property type="match status" value="1"/>
</dbReference>
<comment type="subunit">
    <text evidence="4">The methyltransferase is composed of M and S polypeptides.</text>
</comment>
<dbReference type="InterPro" id="IPR051212">
    <property type="entry name" value="Type-I_RE_S_subunit"/>
</dbReference>
<accession>A0A514Z5N3</accession>
<dbReference type="OrthoDB" id="9811611at2"/>
<comment type="similarity">
    <text evidence="1">Belongs to the type-I restriction system S methylase family.</text>
</comment>
<evidence type="ECO:0000259" key="5">
    <source>
        <dbReference type="Pfam" id="PF01420"/>
    </source>
</evidence>
<dbReference type="KEGG" id="lack:FLP15_00370"/>
<proteinExistence type="inferred from homology"/>
<dbReference type="REBASE" id="334161">
    <property type="entry name" value="S1.Lsp19320I"/>
</dbReference>
<organism evidence="6 7">
    <name type="scientific">Lactococcus protaetiae</name>
    <dbReference type="NCBI Taxonomy" id="2592653"/>
    <lineage>
        <taxon>Bacteria</taxon>
        <taxon>Bacillati</taxon>
        <taxon>Bacillota</taxon>
        <taxon>Bacilli</taxon>
        <taxon>Lactobacillales</taxon>
        <taxon>Streptococcaceae</taxon>
        <taxon>Lactococcus</taxon>
    </lineage>
</organism>
<dbReference type="SUPFAM" id="SSF116734">
    <property type="entry name" value="DNA methylase specificity domain"/>
    <property type="match status" value="2"/>
</dbReference>
<dbReference type="Proteomes" id="UP000315128">
    <property type="component" value="Chromosome"/>
</dbReference>
<dbReference type="PANTHER" id="PTHR43140:SF1">
    <property type="entry name" value="TYPE I RESTRICTION ENZYME ECOKI SPECIFICITY SUBUNIT"/>
    <property type="match status" value="1"/>
</dbReference>
<dbReference type="Gene3D" id="3.90.220.20">
    <property type="entry name" value="DNA methylase specificity domains"/>
    <property type="match status" value="2"/>
</dbReference>